<feature type="compositionally biased region" description="Basic and acidic residues" evidence="6">
    <location>
        <begin position="256"/>
        <end position="266"/>
    </location>
</feature>
<sequence>MSVEQAAGALPTVEKSVKEKVDFFEKEIGRMSQQEEHHRGTRSEDRSESEQKLESTQDEDTEQLAISSNGHSDAAVGVGNQGTQSGKGQGTGTMMYEDAKDLVGAQAPDNIATTAVPVGVSGLVDAESTLPENQSVTPTQSKSSPAAQKRPQTASPSAVRPLSASQDFTGSQTVTVPEPFRFSLDSRPRRSSDGGVQTPPDAAKRRPRSSSHTFGSSPKDLKVVSSTGRKAQTTPQPFNLEGLKRHERALEQLKADIAAKEAEETAPRSFKARPILKPDVAPSPRVVPPPTKPSAFKLSVEDRAERRDKFKKQVEDRERQLEGEREKMLQELKKEVDKEEKQVRRSASFKATPAKLTPDAKVFKPTLGQSPRTTPRAPVLGPKRRHSTGSEDGSTTATSDKGPSATPGAASGTSQPSSRPASKPASPLTGKPPSPRVNRTASPGPPRPSSAGLAKAASPRPVKPASPSSVKTPSPRLSKPATPSPKPSPTPAKAVTPRLTKPAPLRTGSPRVGKTPSPMSKKAPGQGGSTPASPRPAGTAVAKVSTRRSSDTSGAAGKPSSPAAAMASPSGASSQAGVVTRQGSRPLSASKAGVTSPGTPGTPTSRRVASPRTASTLSPRGVARPVSASAAKSRLSPGAKVTPSKVLHPKVTREAAADEKQQTGGTITSSTPAEMAGTGTTDDKAAKLGADSTANGDEPSKEPPARSEMSADPNEEPQGGESASERAQLEVEANTSEVTVDALVPAEVEPKDSVLAKVEANGLALLDADERRDEEMSVQQGHAL</sequence>
<feature type="compositionally biased region" description="Basic and acidic residues" evidence="6">
    <location>
        <begin position="651"/>
        <end position="661"/>
    </location>
</feature>
<feature type="compositionally biased region" description="Polar residues" evidence="6">
    <location>
        <begin position="130"/>
        <end position="156"/>
    </location>
</feature>
<feature type="compositionally biased region" description="Low complexity" evidence="6">
    <location>
        <begin position="553"/>
        <end position="574"/>
    </location>
</feature>
<keyword evidence="3" id="KW-0963">Cytoplasm</keyword>
<feature type="compositionally biased region" description="Low complexity" evidence="6">
    <location>
        <begin position="593"/>
        <end position="608"/>
    </location>
</feature>
<feature type="region of interest" description="Disordered" evidence="6">
    <location>
        <begin position="256"/>
        <end position="738"/>
    </location>
</feature>
<reference evidence="8 9" key="1">
    <citation type="journal article" date="2014" name="Nat. Commun.">
        <title>Klebsormidium flaccidum genome reveals primary factors for plant terrestrial adaptation.</title>
        <authorList>
            <person name="Hori K."/>
            <person name="Maruyama F."/>
            <person name="Fujisawa T."/>
            <person name="Togashi T."/>
            <person name="Yamamoto N."/>
            <person name="Seo M."/>
            <person name="Sato S."/>
            <person name="Yamada T."/>
            <person name="Mori H."/>
            <person name="Tajima N."/>
            <person name="Moriyama T."/>
            <person name="Ikeuchi M."/>
            <person name="Watanabe M."/>
            <person name="Wada H."/>
            <person name="Kobayashi K."/>
            <person name="Saito M."/>
            <person name="Masuda T."/>
            <person name="Sasaki-Sekimoto Y."/>
            <person name="Mashiguchi K."/>
            <person name="Awai K."/>
            <person name="Shimojima M."/>
            <person name="Masuda S."/>
            <person name="Iwai M."/>
            <person name="Nobusawa T."/>
            <person name="Narise T."/>
            <person name="Kondo S."/>
            <person name="Saito H."/>
            <person name="Sato R."/>
            <person name="Murakawa M."/>
            <person name="Ihara Y."/>
            <person name="Oshima-Yamada Y."/>
            <person name="Ohtaka K."/>
            <person name="Satoh M."/>
            <person name="Sonobe K."/>
            <person name="Ishii M."/>
            <person name="Ohtani R."/>
            <person name="Kanamori-Sato M."/>
            <person name="Honoki R."/>
            <person name="Miyazaki D."/>
            <person name="Mochizuki H."/>
            <person name="Umetsu J."/>
            <person name="Higashi K."/>
            <person name="Shibata D."/>
            <person name="Kamiya Y."/>
            <person name="Sato N."/>
            <person name="Nakamura Y."/>
            <person name="Tabata S."/>
            <person name="Ida S."/>
            <person name="Kurokawa K."/>
            <person name="Ohta H."/>
        </authorList>
    </citation>
    <scope>NUCLEOTIDE SEQUENCE [LARGE SCALE GENOMIC DNA]</scope>
    <source>
        <strain evidence="8 9">NIES-2285</strain>
    </source>
</reference>
<evidence type="ECO:0000313" key="9">
    <source>
        <dbReference type="Proteomes" id="UP000054558"/>
    </source>
</evidence>
<keyword evidence="9" id="KW-1185">Reference proteome</keyword>
<feature type="compositionally biased region" description="Polar residues" evidence="6">
    <location>
        <begin position="224"/>
        <end position="237"/>
    </location>
</feature>
<evidence type="ECO:0000313" key="8">
    <source>
        <dbReference type="EMBL" id="GAQ88306.1"/>
    </source>
</evidence>
<keyword evidence="5" id="KW-0206">Cytoskeleton</keyword>
<feature type="region of interest" description="Disordered" evidence="6">
    <location>
        <begin position="125"/>
        <end position="244"/>
    </location>
</feature>
<dbReference type="GO" id="GO:0005874">
    <property type="term" value="C:microtubule"/>
    <property type="evidence" value="ECO:0007669"/>
    <property type="project" value="UniProtKB-KW"/>
</dbReference>
<dbReference type="OMA" id="ELTCHTD"/>
<dbReference type="AlphaFoldDB" id="A0A1Y1IHW1"/>
<evidence type="ECO:0000256" key="5">
    <source>
        <dbReference type="ARBA" id="ARBA00023212"/>
    </source>
</evidence>
<proteinExistence type="inferred from homology"/>
<dbReference type="OrthoDB" id="10690684at2759"/>
<dbReference type="InterPro" id="IPR027329">
    <property type="entry name" value="TPX2_C"/>
</dbReference>
<evidence type="ECO:0000256" key="2">
    <source>
        <dbReference type="ARBA" id="ARBA00005885"/>
    </source>
</evidence>
<name>A0A1Y1IHW1_KLENI</name>
<evidence type="ECO:0000256" key="6">
    <source>
        <dbReference type="SAM" id="MobiDB-lite"/>
    </source>
</evidence>
<gene>
    <name evidence="8" type="ORF">KFL_004170040</name>
</gene>
<feature type="region of interest" description="Disordered" evidence="6">
    <location>
        <begin position="26"/>
        <end position="94"/>
    </location>
</feature>
<feature type="domain" description="TPX2 C-terminal" evidence="7">
    <location>
        <begin position="296"/>
        <end position="355"/>
    </location>
</feature>
<feature type="compositionally biased region" description="Basic and acidic residues" evidence="6">
    <location>
        <begin position="26"/>
        <end position="55"/>
    </location>
</feature>
<comment type="similarity">
    <text evidence="2">Belongs to the TPX2 family.</text>
</comment>
<feature type="compositionally biased region" description="Polar residues" evidence="6">
    <location>
        <begin position="662"/>
        <end position="672"/>
    </location>
</feature>
<dbReference type="Proteomes" id="UP000054558">
    <property type="component" value="Unassembled WGS sequence"/>
</dbReference>
<evidence type="ECO:0000256" key="4">
    <source>
        <dbReference type="ARBA" id="ARBA00022701"/>
    </source>
</evidence>
<dbReference type="EMBL" id="DF237366">
    <property type="protein sequence ID" value="GAQ88306.1"/>
    <property type="molecule type" value="Genomic_DNA"/>
</dbReference>
<feature type="compositionally biased region" description="Polar residues" evidence="6">
    <location>
        <begin position="163"/>
        <end position="175"/>
    </location>
</feature>
<organism evidence="8 9">
    <name type="scientific">Klebsormidium nitens</name>
    <name type="common">Green alga</name>
    <name type="synonym">Ulothrix nitens</name>
    <dbReference type="NCBI Taxonomy" id="105231"/>
    <lineage>
        <taxon>Eukaryota</taxon>
        <taxon>Viridiplantae</taxon>
        <taxon>Streptophyta</taxon>
        <taxon>Klebsormidiophyceae</taxon>
        <taxon>Klebsormidiales</taxon>
        <taxon>Klebsormidiaceae</taxon>
        <taxon>Klebsormidium</taxon>
    </lineage>
</organism>
<dbReference type="STRING" id="105231.A0A1Y1IHW1"/>
<keyword evidence="4" id="KW-0493">Microtubule</keyword>
<evidence type="ECO:0000256" key="3">
    <source>
        <dbReference type="ARBA" id="ARBA00022490"/>
    </source>
</evidence>
<feature type="compositionally biased region" description="Polar residues" evidence="6">
    <location>
        <begin position="575"/>
        <end position="587"/>
    </location>
</feature>
<feature type="compositionally biased region" description="Low complexity" evidence="6">
    <location>
        <begin position="414"/>
        <end position="427"/>
    </location>
</feature>
<evidence type="ECO:0000256" key="1">
    <source>
        <dbReference type="ARBA" id="ARBA00004245"/>
    </source>
</evidence>
<dbReference type="Pfam" id="PF06886">
    <property type="entry name" value="TPX2"/>
    <property type="match status" value="1"/>
</dbReference>
<feature type="compositionally biased region" description="Polar residues" evidence="6">
    <location>
        <begin position="390"/>
        <end position="401"/>
    </location>
</feature>
<feature type="compositionally biased region" description="Basic and acidic residues" evidence="6">
    <location>
        <begin position="299"/>
        <end position="343"/>
    </location>
</feature>
<comment type="subcellular location">
    <subcellularLocation>
        <location evidence="1">Cytoplasm</location>
        <location evidence="1">Cytoskeleton</location>
    </subcellularLocation>
</comment>
<evidence type="ECO:0000259" key="7">
    <source>
        <dbReference type="Pfam" id="PF06886"/>
    </source>
</evidence>
<protein>
    <recommendedName>
        <fullName evidence="7">TPX2 C-terminal domain-containing protein</fullName>
    </recommendedName>
</protein>
<accession>A0A1Y1IHW1</accession>